<dbReference type="PROSITE" id="PS50887">
    <property type="entry name" value="GGDEF"/>
    <property type="match status" value="2"/>
</dbReference>
<gene>
    <name evidence="3" type="ORF">NE695_09320</name>
</gene>
<feature type="domain" description="GGDEF" evidence="2">
    <location>
        <begin position="166"/>
        <end position="299"/>
    </location>
</feature>
<dbReference type="InterPro" id="IPR052155">
    <property type="entry name" value="Biofilm_reg_signaling"/>
</dbReference>
<evidence type="ECO:0000313" key="3">
    <source>
        <dbReference type="EMBL" id="MCQ4840113.1"/>
    </source>
</evidence>
<dbReference type="Gene3D" id="3.30.70.270">
    <property type="match status" value="2"/>
</dbReference>
<sequence length="863" mass="98256">MEGERKIPGQKREELLENWVLGEIMDSIGAYVYVTDVETDEILFMNRAMKEAFSLEQPEGKVCWQVLQKGMERRCEFCPRQILREGADPYFWEETNTKTGRVYENYDSLIHWTDGRLAHVQQSIDITERKKLVAEAEVDELTGVLNRRAGRIAFEAMKKKAHSEAVPFTLCMYDLNDLKRVNDSFGHSEGDNYLQICAGAMQKGLSPEDVFFRMSGDEFIILMYGCGEREASKRMQEAQRLAEQGTARSGEAAELLPGFSYGVFELGSDENIGFQAAFDEADARMYVQKRKRHIQWAEKRAAQMKPAEKVAAADFEYDQSLLYDALVKSTEDYIYLCNMKTGMFRYPKSMVEEFDLPGEVLQNAAAVWSERIHEHDRKAFLESNQEISDGRTDSHSVEFRARNRRGEWIWLRCRGHLERDEKGEPVLFAGIMENLGRKNRVDHLTGLPNKVVLEHQVDTLLESNSGKGFAFLLLDLDDFKNINDLYDRLFGDRVLRLLSRRIQSLLPPYASAYRMDGDEFAVLFRGGGKNAVLEFYAALKESFERQQESDGKKFFCTLSAGCTFCPRDGASYLDLVKHAHYSLEYAKAAGKNRLLFFSEEILQSKKHALGMTEELRYCVENGMQGFSVFYQPQVIAETGGFCGAEALLRWNSEKYGSVPPSEFIPLLEESGLIHPVGRWVFTQAAAACAQWEAYRKGSPISVNVSYLQLEREDFLDFLTGTLQKTGASPEHMVLEFTESCIAYNLDALSESFRSIRKLGIKIAMDDFGTGYSSLGILKQSPADIVKIDRAFVRDIRNSSFDSTFIRFIVELCHDVGITVCLEGVETWEEYETVRPMALDSIQGFLFGKPMPQENFDALLRQSG</sequence>
<dbReference type="SUPFAM" id="SSF55785">
    <property type="entry name" value="PYP-like sensor domain (PAS domain)"/>
    <property type="match status" value="2"/>
</dbReference>
<evidence type="ECO:0000259" key="1">
    <source>
        <dbReference type="PROSITE" id="PS50883"/>
    </source>
</evidence>
<feature type="domain" description="GGDEF" evidence="2">
    <location>
        <begin position="467"/>
        <end position="599"/>
    </location>
</feature>
<dbReference type="NCBIfam" id="TIGR00254">
    <property type="entry name" value="GGDEF"/>
    <property type="match status" value="2"/>
</dbReference>
<dbReference type="Gene3D" id="3.30.450.20">
    <property type="entry name" value="PAS domain"/>
    <property type="match status" value="2"/>
</dbReference>
<dbReference type="CDD" id="cd01948">
    <property type="entry name" value="EAL"/>
    <property type="match status" value="1"/>
</dbReference>
<dbReference type="RefSeq" id="WP_066867183.1">
    <property type="nucleotide sequence ID" value="NZ_CABKVV010000014.1"/>
</dbReference>
<accession>A0ABT1RZK8</accession>
<dbReference type="PROSITE" id="PS50883">
    <property type="entry name" value="EAL"/>
    <property type="match status" value="1"/>
</dbReference>
<dbReference type="InterPro" id="IPR043128">
    <property type="entry name" value="Rev_trsase/Diguanyl_cyclase"/>
</dbReference>
<dbReference type="Pfam" id="PF00563">
    <property type="entry name" value="EAL"/>
    <property type="match status" value="1"/>
</dbReference>
<evidence type="ECO:0000313" key="4">
    <source>
        <dbReference type="Proteomes" id="UP001524473"/>
    </source>
</evidence>
<keyword evidence="4" id="KW-1185">Reference proteome</keyword>
<dbReference type="InterPro" id="IPR000160">
    <property type="entry name" value="GGDEF_dom"/>
</dbReference>
<comment type="caution">
    <text evidence="3">The sequence shown here is derived from an EMBL/GenBank/DDBJ whole genome shotgun (WGS) entry which is preliminary data.</text>
</comment>
<organism evidence="3 4">
    <name type="scientific">Neglectibacter timonensis</name>
    <dbReference type="NCBI Taxonomy" id="1776382"/>
    <lineage>
        <taxon>Bacteria</taxon>
        <taxon>Bacillati</taxon>
        <taxon>Bacillota</taxon>
        <taxon>Clostridia</taxon>
        <taxon>Eubacteriales</taxon>
        <taxon>Oscillospiraceae</taxon>
        <taxon>Neglectibacter</taxon>
    </lineage>
</organism>
<dbReference type="SUPFAM" id="SSF141868">
    <property type="entry name" value="EAL domain-like"/>
    <property type="match status" value="1"/>
</dbReference>
<dbReference type="Proteomes" id="UP001524473">
    <property type="component" value="Unassembled WGS sequence"/>
</dbReference>
<protein>
    <submittedName>
        <fullName evidence="3">EAL domain-containing protein</fullName>
    </submittedName>
</protein>
<dbReference type="SMART" id="SM00086">
    <property type="entry name" value="PAC"/>
    <property type="match status" value="1"/>
</dbReference>
<dbReference type="CDD" id="cd01949">
    <property type="entry name" value="GGDEF"/>
    <property type="match status" value="2"/>
</dbReference>
<dbReference type="InterPro" id="IPR035919">
    <property type="entry name" value="EAL_sf"/>
</dbReference>
<dbReference type="Gene3D" id="3.20.20.450">
    <property type="entry name" value="EAL domain"/>
    <property type="match status" value="1"/>
</dbReference>
<dbReference type="PANTHER" id="PTHR44757:SF2">
    <property type="entry name" value="BIOFILM ARCHITECTURE MAINTENANCE PROTEIN MBAA"/>
    <property type="match status" value="1"/>
</dbReference>
<reference evidence="3 4" key="1">
    <citation type="submission" date="2022-06" db="EMBL/GenBank/DDBJ databases">
        <title>Isolation of gut microbiota from human fecal samples.</title>
        <authorList>
            <person name="Pamer E.G."/>
            <person name="Barat B."/>
            <person name="Waligurski E."/>
            <person name="Medina S."/>
            <person name="Paddock L."/>
            <person name="Mostad J."/>
        </authorList>
    </citation>
    <scope>NUCLEOTIDE SEQUENCE [LARGE SCALE GENOMIC DNA]</scope>
    <source>
        <strain evidence="3 4">DFI.9.73</strain>
    </source>
</reference>
<dbReference type="InterPro" id="IPR000014">
    <property type="entry name" value="PAS"/>
</dbReference>
<dbReference type="InterPro" id="IPR035965">
    <property type="entry name" value="PAS-like_dom_sf"/>
</dbReference>
<dbReference type="InterPro" id="IPR001610">
    <property type="entry name" value="PAC"/>
</dbReference>
<dbReference type="SMART" id="SM00052">
    <property type="entry name" value="EAL"/>
    <property type="match status" value="1"/>
</dbReference>
<dbReference type="SMART" id="SM00267">
    <property type="entry name" value="GGDEF"/>
    <property type="match status" value="2"/>
</dbReference>
<dbReference type="InterPro" id="IPR013655">
    <property type="entry name" value="PAS_fold_3"/>
</dbReference>
<dbReference type="InterPro" id="IPR029787">
    <property type="entry name" value="Nucleotide_cyclase"/>
</dbReference>
<proteinExistence type="predicted"/>
<dbReference type="Pfam" id="PF08447">
    <property type="entry name" value="PAS_3"/>
    <property type="match status" value="1"/>
</dbReference>
<evidence type="ECO:0000259" key="2">
    <source>
        <dbReference type="PROSITE" id="PS50887"/>
    </source>
</evidence>
<dbReference type="Pfam" id="PF00990">
    <property type="entry name" value="GGDEF"/>
    <property type="match status" value="2"/>
</dbReference>
<dbReference type="CDD" id="cd00130">
    <property type="entry name" value="PAS"/>
    <property type="match status" value="1"/>
</dbReference>
<dbReference type="EMBL" id="JANFZH010000019">
    <property type="protein sequence ID" value="MCQ4840113.1"/>
    <property type="molecule type" value="Genomic_DNA"/>
</dbReference>
<feature type="domain" description="EAL" evidence="1">
    <location>
        <begin position="608"/>
        <end position="863"/>
    </location>
</feature>
<dbReference type="PANTHER" id="PTHR44757">
    <property type="entry name" value="DIGUANYLATE CYCLASE DGCP"/>
    <property type="match status" value="1"/>
</dbReference>
<name>A0ABT1RZK8_9FIRM</name>
<dbReference type="GeneID" id="90533793"/>
<dbReference type="InterPro" id="IPR001633">
    <property type="entry name" value="EAL_dom"/>
</dbReference>
<dbReference type="SUPFAM" id="SSF55073">
    <property type="entry name" value="Nucleotide cyclase"/>
    <property type="match status" value="2"/>
</dbReference>